<dbReference type="PROSITE" id="PS01159">
    <property type="entry name" value="WW_DOMAIN_1"/>
    <property type="match status" value="1"/>
</dbReference>
<dbReference type="InterPro" id="IPR046357">
    <property type="entry name" value="PPIase_dom_sf"/>
</dbReference>
<dbReference type="GO" id="GO:0080090">
    <property type="term" value="P:regulation of primary metabolic process"/>
    <property type="evidence" value="ECO:0007669"/>
    <property type="project" value="UniProtKB-ARBA"/>
</dbReference>
<dbReference type="GO" id="GO:0005634">
    <property type="term" value="C:nucleus"/>
    <property type="evidence" value="ECO:0007669"/>
    <property type="project" value="TreeGrafter"/>
</dbReference>
<dbReference type="EMBL" id="LR899009">
    <property type="protein sequence ID" value="CAD7078301.1"/>
    <property type="molecule type" value="Genomic_DNA"/>
</dbReference>
<dbReference type="Gene3D" id="2.20.70.10">
    <property type="match status" value="1"/>
</dbReference>
<comment type="catalytic activity">
    <reaction evidence="1 5">
        <text>[protein]-peptidylproline (omega=180) = [protein]-peptidylproline (omega=0)</text>
        <dbReference type="Rhea" id="RHEA:16237"/>
        <dbReference type="Rhea" id="RHEA-COMP:10747"/>
        <dbReference type="Rhea" id="RHEA-COMP:10748"/>
        <dbReference type="ChEBI" id="CHEBI:83833"/>
        <dbReference type="ChEBI" id="CHEBI:83834"/>
        <dbReference type="EC" id="5.2.1.8"/>
    </reaction>
</comment>
<dbReference type="PROSITE" id="PS50198">
    <property type="entry name" value="PPIC_PPIASE_2"/>
    <property type="match status" value="1"/>
</dbReference>
<evidence type="ECO:0000256" key="6">
    <source>
        <dbReference type="SAM" id="Coils"/>
    </source>
</evidence>
<dbReference type="CDD" id="cd00201">
    <property type="entry name" value="WW"/>
    <property type="match status" value="1"/>
</dbReference>
<dbReference type="SUPFAM" id="SSF54534">
    <property type="entry name" value="FKBP-like"/>
    <property type="match status" value="1"/>
</dbReference>
<evidence type="ECO:0000313" key="9">
    <source>
        <dbReference type="EMBL" id="CAD7078301.1"/>
    </source>
</evidence>
<accession>A0A7R8YML0</accession>
<dbReference type="InParanoid" id="A0A7R8YML0"/>
<dbReference type="Pfam" id="PF00639">
    <property type="entry name" value="Rotamase"/>
    <property type="match status" value="1"/>
</dbReference>
<dbReference type="InterPro" id="IPR036020">
    <property type="entry name" value="WW_dom_sf"/>
</dbReference>
<feature type="domain" description="WW" evidence="7">
    <location>
        <begin position="7"/>
        <end position="41"/>
    </location>
</feature>
<feature type="domain" description="PpiC" evidence="8">
    <location>
        <begin position="51"/>
        <end position="162"/>
    </location>
</feature>
<proteinExistence type="predicted"/>
<evidence type="ECO:0000256" key="5">
    <source>
        <dbReference type="RuleBase" id="RU363014"/>
    </source>
</evidence>
<dbReference type="InterPro" id="IPR000297">
    <property type="entry name" value="PPIase_PpiC"/>
</dbReference>
<keyword evidence="10" id="KW-1185">Reference proteome</keyword>
<protein>
    <recommendedName>
        <fullName evidence="5">Peptidyl-prolyl cis-trans isomerase</fullName>
        <ecNumber evidence="5">5.2.1.8</ecNumber>
    </recommendedName>
</protein>
<reference evidence="9 10" key="1">
    <citation type="submission" date="2020-11" db="EMBL/GenBank/DDBJ databases">
        <authorList>
            <person name="Wallbank WR R."/>
            <person name="Pardo Diaz C."/>
            <person name="Kozak K."/>
            <person name="Martin S."/>
            <person name="Jiggins C."/>
            <person name="Moest M."/>
            <person name="Warren A I."/>
            <person name="Generalovic N T."/>
            <person name="Byers J.R.P. K."/>
            <person name="Montejo-Kovacevich G."/>
            <person name="Yen C E."/>
        </authorList>
    </citation>
    <scope>NUCLEOTIDE SEQUENCE [LARGE SCALE GENOMIC DNA]</scope>
</reference>
<feature type="coiled-coil region" evidence="6">
    <location>
        <begin position="74"/>
        <end position="108"/>
    </location>
</feature>
<dbReference type="SUPFAM" id="SSF51045">
    <property type="entry name" value="WW domain"/>
    <property type="match status" value="1"/>
</dbReference>
<keyword evidence="2 4" id="KW-0697">Rotamase</keyword>
<organism evidence="9 10">
    <name type="scientific">Hermetia illucens</name>
    <name type="common">Black soldier fly</name>
    <dbReference type="NCBI Taxonomy" id="343691"/>
    <lineage>
        <taxon>Eukaryota</taxon>
        <taxon>Metazoa</taxon>
        <taxon>Ecdysozoa</taxon>
        <taxon>Arthropoda</taxon>
        <taxon>Hexapoda</taxon>
        <taxon>Insecta</taxon>
        <taxon>Pterygota</taxon>
        <taxon>Neoptera</taxon>
        <taxon>Endopterygota</taxon>
        <taxon>Diptera</taxon>
        <taxon>Brachycera</taxon>
        <taxon>Stratiomyomorpha</taxon>
        <taxon>Stratiomyidae</taxon>
        <taxon>Hermetiinae</taxon>
        <taxon>Hermetia</taxon>
    </lineage>
</organism>
<dbReference type="Pfam" id="PF00397">
    <property type="entry name" value="WW"/>
    <property type="match status" value="1"/>
</dbReference>
<dbReference type="OrthoDB" id="2530521at2759"/>
<dbReference type="FunFam" id="3.10.50.40:FF:000026">
    <property type="entry name" value="Peptidyl-prolyl cis-trans isomerase"/>
    <property type="match status" value="1"/>
</dbReference>
<dbReference type="EC" id="5.2.1.8" evidence="5"/>
<dbReference type="InterPro" id="IPR051370">
    <property type="entry name" value="PPIase_Pin1"/>
</dbReference>
<dbReference type="GO" id="GO:0005829">
    <property type="term" value="C:cytosol"/>
    <property type="evidence" value="ECO:0007669"/>
    <property type="project" value="TreeGrafter"/>
</dbReference>
<gene>
    <name evidence="9" type="ORF">HERILL_LOCUS1577</name>
</gene>
<dbReference type="AlphaFoldDB" id="A0A7R8YML0"/>
<keyword evidence="3 4" id="KW-0413">Isomerase</keyword>
<evidence type="ECO:0000256" key="4">
    <source>
        <dbReference type="PROSITE-ProRule" id="PRU00278"/>
    </source>
</evidence>
<name>A0A7R8YML0_HERIL</name>
<dbReference type="GO" id="GO:0003755">
    <property type="term" value="F:peptidyl-prolyl cis-trans isomerase activity"/>
    <property type="evidence" value="ECO:0007669"/>
    <property type="project" value="UniProtKB-UniRule"/>
</dbReference>
<evidence type="ECO:0000259" key="7">
    <source>
        <dbReference type="PROSITE" id="PS50020"/>
    </source>
</evidence>
<dbReference type="SMART" id="SM00456">
    <property type="entry name" value="WW"/>
    <property type="match status" value="1"/>
</dbReference>
<dbReference type="InterPro" id="IPR001202">
    <property type="entry name" value="WW_dom"/>
</dbReference>
<dbReference type="GO" id="GO:0010604">
    <property type="term" value="P:positive regulation of macromolecule metabolic process"/>
    <property type="evidence" value="ECO:0007669"/>
    <property type="project" value="UniProtKB-ARBA"/>
</dbReference>
<dbReference type="PANTHER" id="PTHR10657">
    <property type="entry name" value="PEPTIDYL-PROLYL CIS-TRANS ISOMERASE"/>
    <property type="match status" value="1"/>
</dbReference>
<keyword evidence="6" id="KW-0175">Coiled coil</keyword>
<evidence type="ECO:0000313" key="10">
    <source>
        <dbReference type="Proteomes" id="UP000594454"/>
    </source>
</evidence>
<dbReference type="FunFam" id="2.20.70.10:FF:000085">
    <property type="entry name" value="Peptidyl-prolyl cis-trans isomerase"/>
    <property type="match status" value="1"/>
</dbReference>
<dbReference type="FunCoup" id="A0A7R8YML0">
    <property type="interactions" value="1889"/>
</dbReference>
<dbReference type="Proteomes" id="UP000594454">
    <property type="component" value="Chromosome 1"/>
</dbReference>
<dbReference type="Gene3D" id="3.10.50.40">
    <property type="match status" value="1"/>
</dbReference>
<evidence type="ECO:0000256" key="2">
    <source>
        <dbReference type="ARBA" id="ARBA00023110"/>
    </source>
</evidence>
<evidence type="ECO:0000259" key="8">
    <source>
        <dbReference type="PROSITE" id="PS50198"/>
    </source>
</evidence>
<dbReference type="PROSITE" id="PS50020">
    <property type="entry name" value="WW_DOMAIN_2"/>
    <property type="match status" value="1"/>
</dbReference>
<sequence length="162" mass="18381">MSEGSEEVIPPGWEKRLSRSTGMHYFLNIYTKQSQWDLPTSPAEPTHGSGPTQVQCSHLLVKHNKSRRPSSWREENITRSKDEAREILNEYRKKIESGEATLQELAQKYSDCSSAKRGGDLGMFERGTMQKPFEEAAFNLKVGQLSKIVDTDSGLHLILRTQ</sequence>
<evidence type="ECO:0000256" key="1">
    <source>
        <dbReference type="ARBA" id="ARBA00000971"/>
    </source>
</evidence>
<dbReference type="OMA" id="DEVQCLH"/>
<evidence type="ECO:0000256" key="3">
    <source>
        <dbReference type="ARBA" id="ARBA00023235"/>
    </source>
</evidence>
<dbReference type="PANTHER" id="PTHR10657:SF4">
    <property type="entry name" value="PEPTIDYL-PROLYL CIS-TRANS ISOMERASE-RELATED"/>
    <property type="match status" value="1"/>
</dbReference>